<organism evidence="1 2">
    <name type="scientific">Singulisphaera acidiphila (strain ATCC BAA-1392 / DSM 18658 / VKM B-2454 / MOB10)</name>
    <dbReference type="NCBI Taxonomy" id="886293"/>
    <lineage>
        <taxon>Bacteria</taxon>
        <taxon>Pseudomonadati</taxon>
        <taxon>Planctomycetota</taxon>
        <taxon>Planctomycetia</taxon>
        <taxon>Isosphaerales</taxon>
        <taxon>Isosphaeraceae</taxon>
        <taxon>Singulisphaera</taxon>
    </lineage>
</organism>
<protein>
    <submittedName>
        <fullName evidence="1">Uncharacterized protein</fullName>
    </submittedName>
</protein>
<name>L0D7H4_SINAD</name>
<dbReference type="AlphaFoldDB" id="L0D7H4"/>
<gene>
    <name evidence="1" type="ordered locus">Sinac_0335</name>
</gene>
<dbReference type="HOGENOM" id="CLU_315894_0_0_0"/>
<keyword evidence="2" id="KW-1185">Reference proteome</keyword>
<dbReference type="STRING" id="886293.Sinac_0335"/>
<reference evidence="1 2" key="1">
    <citation type="submission" date="2012-02" db="EMBL/GenBank/DDBJ databases">
        <title>Complete sequence of chromosome of Singulisphaera acidiphila DSM 18658.</title>
        <authorList>
            <consortium name="US DOE Joint Genome Institute (JGI-PGF)"/>
            <person name="Lucas S."/>
            <person name="Copeland A."/>
            <person name="Lapidus A."/>
            <person name="Glavina del Rio T."/>
            <person name="Dalin E."/>
            <person name="Tice H."/>
            <person name="Bruce D."/>
            <person name="Goodwin L."/>
            <person name="Pitluck S."/>
            <person name="Peters L."/>
            <person name="Ovchinnikova G."/>
            <person name="Chertkov O."/>
            <person name="Kyrpides N."/>
            <person name="Mavromatis K."/>
            <person name="Ivanova N."/>
            <person name="Brettin T."/>
            <person name="Detter J.C."/>
            <person name="Han C."/>
            <person name="Larimer F."/>
            <person name="Land M."/>
            <person name="Hauser L."/>
            <person name="Markowitz V."/>
            <person name="Cheng J.-F."/>
            <person name="Hugenholtz P."/>
            <person name="Woyke T."/>
            <person name="Wu D."/>
            <person name="Tindall B."/>
            <person name="Pomrenke H."/>
            <person name="Brambilla E."/>
            <person name="Klenk H.-P."/>
            <person name="Eisen J.A."/>
        </authorList>
    </citation>
    <scope>NUCLEOTIDE SEQUENCE [LARGE SCALE GENOMIC DNA]</scope>
    <source>
        <strain evidence="2">ATCC BAA-1392 / DSM 18658 / VKM B-2454 / MOB10</strain>
    </source>
</reference>
<dbReference type="InterPro" id="IPR012341">
    <property type="entry name" value="6hp_glycosidase-like_sf"/>
</dbReference>
<dbReference type="OrthoDB" id="291930at2"/>
<evidence type="ECO:0000313" key="2">
    <source>
        <dbReference type="Proteomes" id="UP000010798"/>
    </source>
</evidence>
<dbReference type="SUPFAM" id="SSF48208">
    <property type="entry name" value="Six-hairpin glycosidases"/>
    <property type="match status" value="1"/>
</dbReference>
<dbReference type="InterPro" id="IPR008928">
    <property type="entry name" value="6-hairpin_glycosidase_sf"/>
</dbReference>
<dbReference type="RefSeq" id="WP_015243963.1">
    <property type="nucleotide sequence ID" value="NC_019892.1"/>
</dbReference>
<evidence type="ECO:0000313" key="1">
    <source>
        <dbReference type="EMBL" id="AGA24778.1"/>
    </source>
</evidence>
<sequence>MWAKIAQENFRASRTLVRKLAGRVGPLLALPCCLWLGVGLTVAVAEVPFQESFAGTGPGEGWEQVIAPEGTIEVKEGWATFVAPAGGRSHIQRPAGADLISISGKLARWASVYIVWDADNWCGVGKLSPTPFGRFYSIDVVNGKATEVDHRGVDFNTRHAMRIRLGSDHVAFQYELDGKWVDLRTIERPNGFAGAPKLVAAGKYYGADDKPFGKGSPNAIGEEKQSGAIDEVSIEPTPATEWKLTEAQLKAVRQPPDEPVNALLRQGKDDPTFEQIVGYYPPFRSPREIVGVAGHVQEIGVDWLGRLDTSPWTAPKAWFLVGEPAVAFGQLGVPFQRRLLHGYLPLVTLSRVIDGVEHELTVFGWSEGFRVDKETFAYARMTATVVGNDKKVRLPKQVTFAWGDGDKYRNIPMAERDGRAEGFLKLKWPEPASAREIEAAEFDAKFRETANLWQQKLAPATRFDVPDLRVMEAYRAWIVYSMLNADTINGQLEPHDGAGFYDSMFGNSVTLQAIAMDQYGLHDYAAKILDMQRHFQQSDGLYVQDCGLVDAGGFIAGLAKHYELTGDRDWLQRVTPNIVKQCDWILREREAAPKEGLVRGLIKFRPYNDYQGKVYNYLGNAWCAQGMALAALALKEIGAPEAGKLAAEAEHYRKDILDSMQAAAFSRDGLTLLPMEPDTHRLLKLSKYRGGDYWGLIASPLLGTDLLASDDPRTTWIVDLIEQRGGLIAGVSEFQDGIDHAYTFGYLNNALKRDEVRKALLGFWSFMAFGMTRDTYSPVEVSMIKTGENHYTLPHLYSCTEQLRLLRNLLLREESTNNVLWLGQGIPRAWLEPGKHVAVTAAPTLYGDLSYRIDANADGTFRVRLDPPTRRAPAEIKLRLRHSSGRLIASVKATPSIPLEASEETITLKDVRNPVDLLIHFREN</sequence>
<proteinExistence type="predicted"/>
<dbReference type="eggNOG" id="COG3387">
    <property type="taxonomic scope" value="Bacteria"/>
</dbReference>
<dbReference type="EMBL" id="CP003364">
    <property type="protein sequence ID" value="AGA24778.1"/>
    <property type="molecule type" value="Genomic_DNA"/>
</dbReference>
<dbReference type="Gene3D" id="1.50.10.10">
    <property type="match status" value="1"/>
</dbReference>
<accession>L0D7H4</accession>
<dbReference type="KEGG" id="saci:Sinac_0335"/>
<dbReference type="GO" id="GO:0005975">
    <property type="term" value="P:carbohydrate metabolic process"/>
    <property type="evidence" value="ECO:0007669"/>
    <property type="project" value="InterPro"/>
</dbReference>
<dbReference type="Proteomes" id="UP000010798">
    <property type="component" value="Chromosome"/>
</dbReference>